<name>A0AAN4UQ57_9RHOB</name>
<protein>
    <recommendedName>
        <fullName evidence="6">DNA repair protein</fullName>
    </recommendedName>
</protein>
<keyword evidence="4" id="KW-1185">Reference proteome</keyword>
<dbReference type="AlphaFoldDB" id="A0AAN4UQ57"/>
<evidence type="ECO:0000313" key="2">
    <source>
        <dbReference type="EMBL" id="GHE00789.1"/>
    </source>
</evidence>
<evidence type="ECO:0008006" key="6">
    <source>
        <dbReference type="Google" id="ProtNLM"/>
    </source>
</evidence>
<feature type="transmembrane region" description="Helical" evidence="1">
    <location>
        <begin position="62"/>
        <end position="81"/>
    </location>
</feature>
<keyword evidence="1" id="KW-1133">Transmembrane helix</keyword>
<organism evidence="2 5">
    <name type="scientific">Allgaiera indica</name>
    <dbReference type="NCBI Taxonomy" id="765699"/>
    <lineage>
        <taxon>Bacteria</taxon>
        <taxon>Pseudomonadati</taxon>
        <taxon>Pseudomonadota</taxon>
        <taxon>Alphaproteobacteria</taxon>
        <taxon>Rhodobacterales</taxon>
        <taxon>Paracoccaceae</taxon>
        <taxon>Allgaiera</taxon>
    </lineage>
</organism>
<dbReference type="Proteomes" id="UP000634647">
    <property type="component" value="Unassembled WGS sequence"/>
</dbReference>
<keyword evidence="1" id="KW-0812">Transmembrane</keyword>
<keyword evidence="1" id="KW-0472">Membrane</keyword>
<evidence type="ECO:0000313" key="3">
    <source>
        <dbReference type="EMBL" id="SDW70900.1"/>
    </source>
</evidence>
<comment type="caution">
    <text evidence="2">The sequence shown here is derived from an EMBL/GenBank/DDBJ whole genome shotgun (WGS) entry which is preliminary data.</text>
</comment>
<sequence>MISSAEMALRRTQSLLQSLALAALIGLTLTMLGATVLAASGQLPWLGIDARFGTLQLPRAGMYLQIGLTIFLLGLCFFLPANRRMRRLERSHRDFRISLDDIARAYAAAHAADRAGVFALSSEFETMRERMEHLRNHPDLGHLEPELLQLAAEMSHQSRDLARVYSDDKVERAKTFLTQRQQEVDAMKERLRVARHTCDELKRWLLDVEADETETARQITRLERDLRDVLPDLGYDFEDVHAGANPNVVPMQPKSPFK</sequence>
<evidence type="ECO:0000256" key="1">
    <source>
        <dbReference type="SAM" id="Phobius"/>
    </source>
</evidence>
<accession>A0AAN4UQ57</accession>
<reference evidence="3 4" key="2">
    <citation type="submission" date="2016-10" db="EMBL/GenBank/DDBJ databases">
        <authorList>
            <person name="Varghese N."/>
            <person name="Submissions S."/>
        </authorList>
    </citation>
    <scope>NUCLEOTIDE SEQUENCE [LARGE SCALE GENOMIC DNA]</scope>
    <source>
        <strain evidence="3 4">DSM 24802</strain>
    </source>
</reference>
<reference evidence="2" key="1">
    <citation type="journal article" date="2014" name="Int. J. Syst. Evol. Microbiol.">
        <title>Complete genome sequence of Corynebacterium casei LMG S-19264T (=DSM 44701T), isolated from a smear-ripened cheese.</title>
        <authorList>
            <consortium name="US DOE Joint Genome Institute (JGI-PGF)"/>
            <person name="Walter F."/>
            <person name="Albersmeier A."/>
            <person name="Kalinowski J."/>
            <person name="Ruckert C."/>
        </authorList>
    </citation>
    <scope>NUCLEOTIDE SEQUENCE</scope>
    <source>
        <strain evidence="2">CGMCC 1.10859</strain>
    </source>
</reference>
<dbReference type="Proteomes" id="UP000199541">
    <property type="component" value="Unassembled WGS sequence"/>
</dbReference>
<evidence type="ECO:0000313" key="5">
    <source>
        <dbReference type="Proteomes" id="UP000634647"/>
    </source>
</evidence>
<dbReference type="EMBL" id="BNAB01000005">
    <property type="protein sequence ID" value="GHE00789.1"/>
    <property type="molecule type" value="Genomic_DNA"/>
</dbReference>
<dbReference type="RefSeq" id="WP_051646142.1">
    <property type="nucleotide sequence ID" value="NZ_BNAB01000005.1"/>
</dbReference>
<gene>
    <name evidence="2" type="ORF">GCM10008024_13590</name>
    <name evidence="3" type="ORF">SAMN05444006_10650</name>
</gene>
<reference evidence="2" key="3">
    <citation type="submission" date="2023-06" db="EMBL/GenBank/DDBJ databases">
        <authorList>
            <person name="Sun Q."/>
            <person name="Zhou Y."/>
        </authorList>
    </citation>
    <scope>NUCLEOTIDE SEQUENCE</scope>
    <source>
        <strain evidence="2">CGMCC 1.10859</strain>
    </source>
</reference>
<dbReference type="EMBL" id="FNOB01000006">
    <property type="protein sequence ID" value="SDW70900.1"/>
    <property type="molecule type" value="Genomic_DNA"/>
</dbReference>
<proteinExistence type="predicted"/>
<evidence type="ECO:0000313" key="4">
    <source>
        <dbReference type="Proteomes" id="UP000199541"/>
    </source>
</evidence>